<dbReference type="AlphaFoldDB" id="A0A814Q4V8"/>
<reference evidence="1" key="1">
    <citation type="submission" date="2021-02" db="EMBL/GenBank/DDBJ databases">
        <authorList>
            <person name="Nowell W R."/>
        </authorList>
    </citation>
    <scope>NUCLEOTIDE SEQUENCE</scope>
    <source>
        <strain evidence="1">Ploen Becks lab</strain>
    </source>
</reference>
<comment type="caution">
    <text evidence="1">The sequence shown here is derived from an EMBL/GenBank/DDBJ whole genome shotgun (WGS) entry which is preliminary data.</text>
</comment>
<dbReference type="Proteomes" id="UP000663879">
    <property type="component" value="Unassembled WGS sequence"/>
</dbReference>
<sequence length="211" mass="24325">MFDNSGNCKLSDFKSFFKTLFCHEDIPNDSEQERVKSDVNNYFESIRDKVFDEIFTCSDLIYEINKLEYGKAPGYYFVVNEMVINAKDSPMFIQILVTFFNSIISYGYFPKIFNTSLLTPIPKKGISKTPSDFRPISVSSVLGNIFELLLLSKINCFREIGKNQLNQIKYMILIRLYKGNIVPHCESFDSLPPICNLVLPIVNQGPWDEFS</sequence>
<dbReference type="OrthoDB" id="411871at2759"/>
<accession>A0A814Q4V8</accession>
<proteinExistence type="predicted"/>
<protein>
    <submittedName>
        <fullName evidence="1">Uncharacterized protein</fullName>
    </submittedName>
</protein>
<evidence type="ECO:0000313" key="2">
    <source>
        <dbReference type="Proteomes" id="UP000663879"/>
    </source>
</evidence>
<organism evidence="1 2">
    <name type="scientific">Brachionus calyciflorus</name>
    <dbReference type="NCBI Taxonomy" id="104777"/>
    <lineage>
        <taxon>Eukaryota</taxon>
        <taxon>Metazoa</taxon>
        <taxon>Spiralia</taxon>
        <taxon>Gnathifera</taxon>
        <taxon>Rotifera</taxon>
        <taxon>Eurotatoria</taxon>
        <taxon>Monogononta</taxon>
        <taxon>Pseudotrocha</taxon>
        <taxon>Ploima</taxon>
        <taxon>Brachionidae</taxon>
        <taxon>Brachionus</taxon>
    </lineage>
</organism>
<gene>
    <name evidence="1" type="ORF">OXX778_LOCUS21811</name>
</gene>
<dbReference type="EMBL" id="CAJNOC010008430">
    <property type="protein sequence ID" value="CAF1115469.1"/>
    <property type="molecule type" value="Genomic_DNA"/>
</dbReference>
<evidence type="ECO:0000313" key="1">
    <source>
        <dbReference type="EMBL" id="CAF1115469.1"/>
    </source>
</evidence>
<keyword evidence="2" id="KW-1185">Reference proteome</keyword>
<name>A0A814Q4V8_9BILA</name>